<evidence type="ECO:0000256" key="1">
    <source>
        <dbReference type="ARBA" id="ARBA00004370"/>
    </source>
</evidence>
<keyword evidence="8" id="KW-1185">Reference proteome</keyword>
<feature type="domain" description="Fatty acid hydroxylase" evidence="6">
    <location>
        <begin position="104"/>
        <end position="238"/>
    </location>
</feature>
<dbReference type="EMBL" id="RWIS01000002">
    <property type="protein sequence ID" value="RSK36076.1"/>
    <property type="molecule type" value="Genomic_DNA"/>
</dbReference>
<dbReference type="OrthoDB" id="9770329at2"/>
<reference evidence="7 8" key="1">
    <citation type="submission" date="2018-12" db="EMBL/GenBank/DDBJ databases">
        <authorList>
            <person name="Feng G."/>
            <person name="Zhu H."/>
        </authorList>
    </citation>
    <scope>NUCLEOTIDE SEQUENCE [LARGE SCALE GENOMIC DNA]</scope>
    <source>
        <strain evidence="7 8">9PBR-2</strain>
    </source>
</reference>
<evidence type="ECO:0000259" key="6">
    <source>
        <dbReference type="Pfam" id="PF04116"/>
    </source>
</evidence>
<keyword evidence="3 5" id="KW-1133">Transmembrane helix</keyword>
<evidence type="ECO:0000313" key="7">
    <source>
        <dbReference type="EMBL" id="RSK36076.1"/>
    </source>
</evidence>
<dbReference type="InterPro" id="IPR050307">
    <property type="entry name" value="Sterol_Desaturase_Related"/>
</dbReference>
<organism evidence="7 8">
    <name type="scientific">Hymenobacter metallilatus</name>
    <dbReference type="NCBI Taxonomy" id="2493666"/>
    <lineage>
        <taxon>Bacteria</taxon>
        <taxon>Pseudomonadati</taxon>
        <taxon>Bacteroidota</taxon>
        <taxon>Cytophagia</taxon>
        <taxon>Cytophagales</taxon>
        <taxon>Hymenobacteraceae</taxon>
        <taxon>Hymenobacter</taxon>
    </lineage>
</organism>
<evidence type="ECO:0000256" key="5">
    <source>
        <dbReference type="SAM" id="Phobius"/>
    </source>
</evidence>
<comment type="caution">
    <text evidence="7">The sequence shown here is derived from an EMBL/GenBank/DDBJ whole genome shotgun (WGS) entry which is preliminary data.</text>
</comment>
<proteinExistence type="predicted"/>
<protein>
    <submittedName>
        <fullName evidence="7">Fatty acid hydroxylase family protein</fullName>
    </submittedName>
</protein>
<accession>A0A428JR79</accession>
<evidence type="ECO:0000256" key="3">
    <source>
        <dbReference type="ARBA" id="ARBA00022989"/>
    </source>
</evidence>
<evidence type="ECO:0000313" key="8">
    <source>
        <dbReference type="Proteomes" id="UP000280066"/>
    </source>
</evidence>
<feature type="transmembrane region" description="Helical" evidence="5">
    <location>
        <begin position="98"/>
        <end position="117"/>
    </location>
</feature>
<keyword evidence="4 5" id="KW-0472">Membrane</keyword>
<evidence type="ECO:0000256" key="2">
    <source>
        <dbReference type="ARBA" id="ARBA00022692"/>
    </source>
</evidence>
<dbReference type="Proteomes" id="UP000280066">
    <property type="component" value="Unassembled WGS sequence"/>
</dbReference>
<dbReference type="InterPro" id="IPR006694">
    <property type="entry name" value="Fatty_acid_hydroxylase"/>
</dbReference>
<dbReference type="PANTHER" id="PTHR11863">
    <property type="entry name" value="STEROL DESATURASE"/>
    <property type="match status" value="1"/>
</dbReference>
<dbReference type="AlphaFoldDB" id="A0A428JR79"/>
<dbReference type="Pfam" id="PF04116">
    <property type="entry name" value="FA_hydroxylase"/>
    <property type="match status" value="1"/>
</dbReference>
<dbReference type="GO" id="GO:0005506">
    <property type="term" value="F:iron ion binding"/>
    <property type="evidence" value="ECO:0007669"/>
    <property type="project" value="InterPro"/>
</dbReference>
<dbReference type="GO" id="GO:0016491">
    <property type="term" value="F:oxidoreductase activity"/>
    <property type="evidence" value="ECO:0007669"/>
    <property type="project" value="InterPro"/>
</dbReference>
<feature type="transmembrane region" description="Helical" evidence="5">
    <location>
        <begin position="12"/>
        <end position="33"/>
    </location>
</feature>
<dbReference type="GO" id="GO:0016020">
    <property type="term" value="C:membrane"/>
    <property type="evidence" value="ECO:0007669"/>
    <property type="project" value="UniProtKB-SubCell"/>
</dbReference>
<name>A0A428JR79_9BACT</name>
<dbReference type="RefSeq" id="WP_125427034.1">
    <property type="nucleotide sequence ID" value="NZ_RWIS01000002.1"/>
</dbReference>
<keyword evidence="2 5" id="KW-0812">Transmembrane</keyword>
<evidence type="ECO:0000256" key="4">
    <source>
        <dbReference type="ARBA" id="ARBA00023136"/>
    </source>
</evidence>
<sequence>MDALHTILRELPLGFLQGLLLNGSVITLAYFIFWKKFKVRFAAWRIQQRQRADGRQIRSELRHALGTLLVGALFASVVLYLSSLGYTRIYTRFEEHPVWSVAGFFVLLLLDDTWFYWMHRLLHRPWLYRWVHRVHHQSVDVNPFSSLSFHWLEPVLLSAWIVPAACIIPIYAPVLGLVQLWGLLDNVKAHLGYELYPAGFNRGWLRFFTSSTHHNMHHRKVRGNYGVHLRIWDRLLGTEFEDYEAEFDRIQQQRRQH</sequence>
<gene>
    <name evidence="7" type="ORF">EI290_04065</name>
</gene>
<dbReference type="GO" id="GO:0008610">
    <property type="term" value="P:lipid biosynthetic process"/>
    <property type="evidence" value="ECO:0007669"/>
    <property type="project" value="InterPro"/>
</dbReference>
<comment type="subcellular location">
    <subcellularLocation>
        <location evidence="1">Membrane</location>
    </subcellularLocation>
</comment>
<feature type="transmembrane region" description="Helical" evidence="5">
    <location>
        <begin position="65"/>
        <end position="86"/>
    </location>
</feature>